<proteinExistence type="predicted"/>
<dbReference type="PANTHER" id="PTHR31752">
    <property type="entry name" value="AUXIN EFFLUX CARRIER COMPONENT 1B-RELATED"/>
    <property type="match status" value="1"/>
</dbReference>
<dbReference type="GO" id="GO:0010329">
    <property type="term" value="F:auxin efflux transmembrane transporter activity"/>
    <property type="evidence" value="ECO:0007669"/>
    <property type="project" value="TreeGrafter"/>
</dbReference>
<evidence type="ECO:0000313" key="2">
    <source>
        <dbReference type="EMBL" id="WOK97367.1"/>
    </source>
</evidence>
<dbReference type="GO" id="GO:0005783">
    <property type="term" value="C:endoplasmic reticulum"/>
    <property type="evidence" value="ECO:0007669"/>
    <property type="project" value="TreeGrafter"/>
</dbReference>
<dbReference type="GO" id="GO:0005886">
    <property type="term" value="C:plasma membrane"/>
    <property type="evidence" value="ECO:0007669"/>
    <property type="project" value="TreeGrafter"/>
</dbReference>
<dbReference type="Proteomes" id="UP001327560">
    <property type="component" value="Chromosome 2"/>
</dbReference>
<dbReference type="AlphaFoldDB" id="A0AAQ3JYJ9"/>
<dbReference type="GO" id="GO:0009926">
    <property type="term" value="P:auxin polar transport"/>
    <property type="evidence" value="ECO:0007669"/>
    <property type="project" value="TreeGrafter"/>
</dbReference>
<dbReference type="InterPro" id="IPR051107">
    <property type="entry name" value="Auxin_Efflux_Carrier"/>
</dbReference>
<accession>A0AAQ3JYJ9</accession>
<dbReference type="PANTHER" id="PTHR31752:SF45">
    <property type="entry name" value="AUXIN EFFLUX CARRIER COMPONENT 9-RELATED"/>
    <property type="match status" value="1"/>
</dbReference>
<evidence type="ECO:0000256" key="1">
    <source>
        <dbReference type="ARBA" id="ARBA00022448"/>
    </source>
</evidence>
<name>A0AAQ3JYJ9_9LILI</name>
<sequence>MAALHLAMGLDYGSVCFRASTAEQCAGIHRALCHAAAHLLHDLLQCPVLDEPTLPHALFSLATLPNTIFMGVPILRGMYDAISNNLMVQMFSFEFDVMSLHCDPVTERDKMQI</sequence>
<gene>
    <name evidence="2" type="ORF">Cni_G06075</name>
</gene>
<protein>
    <submittedName>
        <fullName evidence="2">Uncharacterized protein</fullName>
    </submittedName>
</protein>
<evidence type="ECO:0000313" key="3">
    <source>
        <dbReference type="Proteomes" id="UP001327560"/>
    </source>
</evidence>
<keyword evidence="1" id="KW-0813">Transport</keyword>
<dbReference type="EMBL" id="CP136891">
    <property type="protein sequence ID" value="WOK97367.1"/>
    <property type="molecule type" value="Genomic_DNA"/>
</dbReference>
<reference evidence="2 3" key="1">
    <citation type="submission" date="2023-10" db="EMBL/GenBank/DDBJ databases">
        <title>Chromosome-scale genome assembly provides insights into flower coloration mechanisms of Canna indica.</title>
        <authorList>
            <person name="Li C."/>
        </authorList>
    </citation>
    <scope>NUCLEOTIDE SEQUENCE [LARGE SCALE GENOMIC DNA]</scope>
    <source>
        <tissue evidence="2">Flower</tissue>
    </source>
</reference>
<organism evidence="2 3">
    <name type="scientific">Canna indica</name>
    <name type="common">Indian-shot</name>
    <dbReference type="NCBI Taxonomy" id="4628"/>
    <lineage>
        <taxon>Eukaryota</taxon>
        <taxon>Viridiplantae</taxon>
        <taxon>Streptophyta</taxon>
        <taxon>Embryophyta</taxon>
        <taxon>Tracheophyta</taxon>
        <taxon>Spermatophyta</taxon>
        <taxon>Magnoliopsida</taxon>
        <taxon>Liliopsida</taxon>
        <taxon>Zingiberales</taxon>
        <taxon>Cannaceae</taxon>
        <taxon>Canna</taxon>
    </lineage>
</organism>
<keyword evidence="3" id="KW-1185">Reference proteome</keyword>